<dbReference type="RefSeq" id="WP_062709218.1">
    <property type="nucleotide sequence ID" value="NZ_CAWRCI010000017.1"/>
</dbReference>
<name>A0A128F7B0_9GAMM</name>
<accession>A0A128F7B0</accession>
<dbReference type="Proteomes" id="UP000073601">
    <property type="component" value="Unassembled WGS sequence"/>
</dbReference>
<organism evidence="1 2">
    <name type="scientific">Grimontia marina</name>
    <dbReference type="NCBI Taxonomy" id="646534"/>
    <lineage>
        <taxon>Bacteria</taxon>
        <taxon>Pseudomonadati</taxon>
        <taxon>Pseudomonadota</taxon>
        <taxon>Gammaproteobacteria</taxon>
        <taxon>Vibrionales</taxon>
        <taxon>Vibrionaceae</taxon>
        <taxon>Grimontia</taxon>
    </lineage>
</organism>
<dbReference type="AlphaFoldDB" id="A0A128F7B0"/>
<protein>
    <submittedName>
        <fullName evidence="1">Uncharacterized protein</fullName>
    </submittedName>
</protein>
<evidence type="ECO:0000313" key="1">
    <source>
        <dbReference type="EMBL" id="CZF82370.1"/>
    </source>
</evidence>
<keyword evidence="2" id="KW-1185">Reference proteome</keyword>
<dbReference type="EMBL" id="FIZY01000017">
    <property type="protein sequence ID" value="CZF82370.1"/>
    <property type="molecule type" value="Genomic_DNA"/>
</dbReference>
<evidence type="ECO:0000313" key="2">
    <source>
        <dbReference type="Proteomes" id="UP000073601"/>
    </source>
</evidence>
<gene>
    <name evidence="1" type="ORF">GMA8713_02199</name>
</gene>
<proteinExistence type="predicted"/>
<sequence>MDNKKVALFGWHPDVVNFEKWGGSPEKLRAMLESEQAKLNSEGYATDILYIRDGDSAYQTVADAVAETTYDCILIGAGVRRDEEHFLVFEKLVNAVHELAPHAKICFNSNPMDTVEAVKRWI</sequence>
<reference evidence="2" key="1">
    <citation type="submission" date="2016-02" db="EMBL/GenBank/DDBJ databases">
        <authorList>
            <person name="Rodrigo-Torres Lidia"/>
            <person name="Arahal R.David."/>
        </authorList>
    </citation>
    <scope>NUCLEOTIDE SEQUENCE [LARGE SCALE GENOMIC DNA]</scope>
    <source>
        <strain evidence="2">CECT 8713</strain>
    </source>
</reference>
<dbReference type="OrthoDB" id="1495085at2"/>